<accession>A0A2D3W7U9</accession>
<gene>
    <name evidence="2" type="ORF">CFH83_11200</name>
</gene>
<dbReference type="Proteomes" id="UP000228859">
    <property type="component" value="Unassembled WGS sequence"/>
</dbReference>
<feature type="chain" id="PRO_5013595366" description="DUF3015 domain-containing protein" evidence="1">
    <location>
        <begin position="21"/>
        <end position="148"/>
    </location>
</feature>
<proteinExistence type="predicted"/>
<reference evidence="2 3" key="1">
    <citation type="journal article" date="2017" name="Front. Microbiol.">
        <title>Comparative Genomic Analysis of the Class Epsilonproteobacteria and Proposed Reclassification to Epsilonbacteraeota (phyl. nov.).</title>
        <authorList>
            <person name="Waite D.W."/>
            <person name="Vanwonterghem I."/>
            <person name="Rinke C."/>
            <person name="Parks D.H."/>
            <person name="Zhang Y."/>
            <person name="Takai K."/>
            <person name="Sievert S.M."/>
            <person name="Simon J."/>
            <person name="Campbell B.J."/>
            <person name="Hanson T.E."/>
            <person name="Woyke T."/>
            <person name="Klotz M.G."/>
            <person name="Hugenholtz P."/>
        </authorList>
    </citation>
    <scope>NUCLEOTIDE SEQUENCE [LARGE SCALE GENOMIC DNA]</scope>
    <source>
        <strain evidence="2">UBA12443</strain>
    </source>
</reference>
<name>A0A2D3W7U9_9BACT</name>
<comment type="caution">
    <text evidence="2">The sequence shown here is derived from an EMBL/GenBank/DDBJ whole genome shotgun (WGS) entry which is preliminary data.</text>
</comment>
<evidence type="ECO:0000313" key="2">
    <source>
        <dbReference type="EMBL" id="DAB37421.1"/>
    </source>
</evidence>
<dbReference type="InterPro" id="IPR021383">
    <property type="entry name" value="DUF3015"/>
</dbReference>
<sequence>MKKVLISIAAIAALSTAGFATVNSQTGCGLGSQIIKDDSSAVMLALQATTNSTLGNQTFGVTSGTSGCKKARFVMNERAAEFVASNMDQLSREIAIGQGESVSTLAELLNVQDKAEFASALQANYNAIYTSEKADMATVLDNVSTIAG</sequence>
<evidence type="ECO:0000313" key="3">
    <source>
        <dbReference type="Proteomes" id="UP000228859"/>
    </source>
</evidence>
<protein>
    <recommendedName>
        <fullName evidence="4">DUF3015 domain-containing protein</fullName>
    </recommendedName>
</protein>
<evidence type="ECO:0008006" key="4">
    <source>
        <dbReference type="Google" id="ProtNLM"/>
    </source>
</evidence>
<feature type="signal peptide" evidence="1">
    <location>
        <begin position="1"/>
        <end position="20"/>
    </location>
</feature>
<dbReference type="AlphaFoldDB" id="A0A2D3W7U9"/>
<dbReference type="RefSeq" id="WP_294896970.1">
    <property type="nucleotide sequence ID" value="NZ_DLUI01000162.1"/>
</dbReference>
<evidence type="ECO:0000256" key="1">
    <source>
        <dbReference type="SAM" id="SignalP"/>
    </source>
</evidence>
<dbReference type="EMBL" id="DLUI01000162">
    <property type="protein sequence ID" value="DAB37421.1"/>
    <property type="molecule type" value="Genomic_DNA"/>
</dbReference>
<keyword evidence="1" id="KW-0732">Signal</keyword>
<organism evidence="2 3">
    <name type="scientific">Sulfuricurvum kujiense</name>
    <dbReference type="NCBI Taxonomy" id="148813"/>
    <lineage>
        <taxon>Bacteria</taxon>
        <taxon>Pseudomonadati</taxon>
        <taxon>Campylobacterota</taxon>
        <taxon>Epsilonproteobacteria</taxon>
        <taxon>Campylobacterales</taxon>
        <taxon>Sulfurimonadaceae</taxon>
        <taxon>Sulfuricurvum</taxon>
    </lineage>
</organism>
<dbReference type="Pfam" id="PF11220">
    <property type="entry name" value="DUF3015"/>
    <property type="match status" value="1"/>
</dbReference>